<keyword evidence="12" id="KW-0675">Receptor</keyword>
<comment type="caution">
    <text evidence="12">The sequence shown here is derived from an EMBL/GenBank/DDBJ whole genome shotgun (WGS) entry which is preliminary data.</text>
</comment>
<dbReference type="NCBIfam" id="TIGR04056">
    <property type="entry name" value="OMP_RagA_SusC"/>
    <property type="match status" value="1"/>
</dbReference>
<evidence type="ECO:0000256" key="1">
    <source>
        <dbReference type="ARBA" id="ARBA00004571"/>
    </source>
</evidence>
<feature type="domain" description="TonB-dependent receptor-like beta-barrel" evidence="10">
    <location>
        <begin position="425"/>
        <end position="954"/>
    </location>
</feature>
<keyword evidence="13" id="KW-1185">Reference proteome</keyword>
<dbReference type="Gene3D" id="2.170.130.10">
    <property type="entry name" value="TonB-dependent receptor, plug domain"/>
    <property type="match status" value="1"/>
</dbReference>
<evidence type="ECO:0000256" key="6">
    <source>
        <dbReference type="ARBA" id="ARBA00023136"/>
    </source>
</evidence>
<evidence type="ECO:0000256" key="4">
    <source>
        <dbReference type="ARBA" id="ARBA00022692"/>
    </source>
</evidence>
<keyword evidence="5 9" id="KW-0798">TonB box</keyword>
<name>A0ABT3PH59_9BACT</name>
<dbReference type="Pfam" id="PF13715">
    <property type="entry name" value="CarbopepD_reg_2"/>
    <property type="match status" value="1"/>
</dbReference>
<dbReference type="Pfam" id="PF07715">
    <property type="entry name" value="Plug"/>
    <property type="match status" value="1"/>
</dbReference>
<keyword evidence="6 8" id="KW-0472">Membrane</keyword>
<dbReference type="InterPro" id="IPR023997">
    <property type="entry name" value="TonB-dep_OMP_SusC/RagA_CS"/>
</dbReference>
<dbReference type="SUPFAM" id="SSF56935">
    <property type="entry name" value="Porins"/>
    <property type="match status" value="1"/>
</dbReference>
<dbReference type="InterPro" id="IPR000531">
    <property type="entry name" value="Beta-barrel_TonB"/>
</dbReference>
<organism evidence="12 13">
    <name type="scientific">Fodinibius salsisoli</name>
    <dbReference type="NCBI Taxonomy" id="2820877"/>
    <lineage>
        <taxon>Bacteria</taxon>
        <taxon>Pseudomonadati</taxon>
        <taxon>Balneolota</taxon>
        <taxon>Balneolia</taxon>
        <taxon>Balneolales</taxon>
        <taxon>Balneolaceae</taxon>
        <taxon>Fodinibius</taxon>
    </lineage>
</organism>
<evidence type="ECO:0000256" key="5">
    <source>
        <dbReference type="ARBA" id="ARBA00023077"/>
    </source>
</evidence>
<comment type="similarity">
    <text evidence="8 9">Belongs to the TonB-dependent receptor family.</text>
</comment>
<accession>A0ABT3PH59</accession>
<keyword evidence="3 8" id="KW-1134">Transmembrane beta strand</keyword>
<dbReference type="InterPro" id="IPR008969">
    <property type="entry name" value="CarboxyPept-like_regulatory"/>
</dbReference>
<evidence type="ECO:0000256" key="8">
    <source>
        <dbReference type="PROSITE-ProRule" id="PRU01360"/>
    </source>
</evidence>
<sequence length="996" mass="110214">MGKRQIVGYRQFRNRKLVNALFMGGLVFLLLSMTVDHVFAQGQGKETIEGIVSDASTGEPLPGVNILVKGTSVGTSSNTDGSYEVTVPSLQDTLVVSFVGFQTQEVTIAGRRTIDITLQPQAISGEELVVVGYGTQTRREISGSVSSVTPEDFNEGAVSNPMQLLQGKVAGLSVVNTNGGDPTSDFEVRLRGSSSLNASSEPLVVIDGIPGGDLNQLNPNDIESIDILKDGSAAAIYGTRGTNGVILVTTKKGNAGSVQVEYSGKVQTQQIQRSIDVLSAEQYRTLKSRLSESDPDIASSMTDYGASTDWFNEVTRNPVSNIHSLALSGGMENTTYRASLYYANQQGVMLSSGQNEYRGNINLQQSNLDGRLQLDLRLGVSDLQENTVDYDAIRQSIKWNPTEPVYNESGELNEKLGAWQYQNPVGVLTERTTDDGTTRFHGDLAASLKVLNNLEVTAQAGMQSNKWLNGYYEPSYSYPQEVNGTHGTASRAAGRTTTNTFESTIEWSRDISSHSVDLIGGYSYQKFTDEGFDAENTEFITDGFSYNNLGSGSYLEEGQAGMGSYKTESKLVGYFSRLTYNFDQRYFLSASGRYEGSSKFGENNKWGFFPAVSAAWDLSNEEFTGLSEQFDLFKLRVGFGITGNQGIDPYIPLQRLNASGYFYYQGEFIPGYEPVSNPNPNLQWETKEELNVGIDWTLASGRLGGAIEYYRRDTKDLLHEYDVPVPPNLYETTWANVGSMRNSGFEVSLNTVPVQTRELNWVVDFNIEHRKNELLTLSNDQYQLEYRNEGAIGSPGIEAWSHRYEPGRSIGSIHGYRYEGLTEDGEWIFSDLNDDDQYTPEDRTYIGNGVPDFFAGLTSRLNYKNWDMTVMFRGMFGHQVINHKRIWYDNPTTLPNNIMVSAMDSEIRDDPRFSSLQVEDADFVKLDNLTLGYTLPAEQIGFRDARVFLTGTNLLLITGYSGLDPEVATGGLTPGLDDRQDYPSTRTFTLGVNLSF</sequence>
<evidence type="ECO:0000256" key="2">
    <source>
        <dbReference type="ARBA" id="ARBA00022448"/>
    </source>
</evidence>
<dbReference type="Pfam" id="PF00593">
    <property type="entry name" value="TonB_dep_Rec_b-barrel"/>
    <property type="match status" value="1"/>
</dbReference>
<gene>
    <name evidence="12" type="ORF">J6I44_00275</name>
</gene>
<evidence type="ECO:0000259" key="10">
    <source>
        <dbReference type="Pfam" id="PF00593"/>
    </source>
</evidence>
<evidence type="ECO:0000256" key="3">
    <source>
        <dbReference type="ARBA" id="ARBA00022452"/>
    </source>
</evidence>
<evidence type="ECO:0000256" key="7">
    <source>
        <dbReference type="ARBA" id="ARBA00023237"/>
    </source>
</evidence>
<dbReference type="InterPro" id="IPR012910">
    <property type="entry name" value="Plug_dom"/>
</dbReference>
<dbReference type="Proteomes" id="UP001207918">
    <property type="component" value="Unassembled WGS sequence"/>
</dbReference>
<dbReference type="InterPro" id="IPR036942">
    <property type="entry name" value="Beta-barrel_TonB_sf"/>
</dbReference>
<keyword evidence="4 8" id="KW-0812">Transmembrane</keyword>
<dbReference type="PROSITE" id="PS52016">
    <property type="entry name" value="TONB_DEPENDENT_REC_3"/>
    <property type="match status" value="1"/>
</dbReference>
<dbReference type="SUPFAM" id="SSF49464">
    <property type="entry name" value="Carboxypeptidase regulatory domain-like"/>
    <property type="match status" value="1"/>
</dbReference>
<comment type="subcellular location">
    <subcellularLocation>
        <location evidence="1 8">Cell outer membrane</location>
        <topology evidence="1 8">Multi-pass membrane protein</topology>
    </subcellularLocation>
</comment>
<feature type="domain" description="TonB-dependent receptor plug" evidence="11">
    <location>
        <begin position="138"/>
        <end position="245"/>
    </location>
</feature>
<dbReference type="NCBIfam" id="TIGR04057">
    <property type="entry name" value="SusC_RagA_signa"/>
    <property type="match status" value="1"/>
</dbReference>
<evidence type="ECO:0000256" key="9">
    <source>
        <dbReference type="RuleBase" id="RU003357"/>
    </source>
</evidence>
<evidence type="ECO:0000259" key="11">
    <source>
        <dbReference type="Pfam" id="PF07715"/>
    </source>
</evidence>
<proteinExistence type="inferred from homology"/>
<reference evidence="12 13" key="1">
    <citation type="submission" date="2021-03" db="EMBL/GenBank/DDBJ databases">
        <title>Aliifodinibius sp. nov., a new bacterium isolated from saline soil.</title>
        <authorList>
            <person name="Galisteo C."/>
            <person name="De La Haba R."/>
            <person name="Sanchez-Porro C."/>
            <person name="Ventosa A."/>
        </authorList>
    </citation>
    <scope>NUCLEOTIDE SEQUENCE [LARGE SCALE GENOMIC DNA]</scope>
    <source>
        <strain evidence="12 13">1BSP15-2V2</strain>
    </source>
</reference>
<dbReference type="InterPro" id="IPR039426">
    <property type="entry name" value="TonB-dep_rcpt-like"/>
</dbReference>
<protein>
    <submittedName>
        <fullName evidence="12">TonB-dependent receptor</fullName>
    </submittedName>
</protein>
<keyword evidence="7 8" id="KW-0998">Cell outer membrane</keyword>
<evidence type="ECO:0000313" key="13">
    <source>
        <dbReference type="Proteomes" id="UP001207918"/>
    </source>
</evidence>
<keyword evidence="2 8" id="KW-0813">Transport</keyword>
<dbReference type="InterPro" id="IPR037066">
    <property type="entry name" value="Plug_dom_sf"/>
</dbReference>
<dbReference type="Gene3D" id="2.40.170.20">
    <property type="entry name" value="TonB-dependent receptor, beta-barrel domain"/>
    <property type="match status" value="1"/>
</dbReference>
<dbReference type="InterPro" id="IPR023996">
    <property type="entry name" value="TonB-dep_OMP_SusC/RagA"/>
</dbReference>
<dbReference type="Gene3D" id="2.60.40.1120">
    <property type="entry name" value="Carboxypeptidase-like, regulatory domain"/>
    <property type="match status" value="1"/>
</dbReference>
<evidence type="ECO:0000313" key="12">
    <source>
        <dbReference type="EMBL" id="MCW9705260.1"/>
    </source>
</evidence>
<dbReference type="RefSeq" id="WP_265763923.1">
    <property type="nucleotide sequence ID" value="NZ_JAGGJA010000001.1"/>
</dbReference>
<dbReference type="EMBL" id="JAGGJA010000001">
    <property type="protein sequence ID" value="MCW9705260.1"/>
    <property type="molecule type" value="Genomic_DNA"/>
</dbReference>